<evidence type="ECO:0000313" key="2">
    <source>
        <dbReference type="EMBL" id="KAK4220994.1"/>
    </source>
</evidence>
<keyword evidence="3" id="KW-1185">Reference proteome</keyword>
<dbReference type="AlphaFoldDB" id="A0AAN6YKX6"/>
<dbReference type="EMBL" id="MU865602">
    <property type="protein sequence ID" value="KAK4220994.1"/>
    <property type="molecule type" value="Genomic_DNA"/>
</dbReference>
<evidence type="ECO:0000256" key="1">
    <source>
        <dbReference type="SAM" id="MobiDB-lite"/>
    </source>
</evidence>
<sequence length="182" mass="19300">MPLSPYTSKPGASAVATSLTHQSLGLRSSGTEAGPSSSKGNSSTNPLPAETVDERIDKDESDGPARYKNSTTIGPQRPEKGLVVVLDNVFEQVCSLCLPYWTGPGIITKHILTLDAPGLSLTKGFGHKVSVYETYEEAKSGDSQAIATGIINLGEKIFADCDAGVEEHTARKSRLRIHTMVA</sequence>
<reference evidence="2" key="1">
    <citation type="journal article" date="2023" name="Mol. Phylogenet. Evol.">
        <title>Genome-scale phylogeny and comparative genomics of the fungal order Sordariales.</title>
        <authorList>
            <person name="Hensen N."/>
            <person name="Bonometti L."/>
            <person name="Westerberg I."/>
            <person name="Brannstrom I.O."/>
            <person name="Guillou S."/>
            <person name="Cros-Aarteil S."/>
            <person name="Calhoun S."/>
            <person name="Haridas S."/>
            <person name="Kuo A."/>
            <person name="Mondo S."/>
            <person name="Pangilinan J."/>
            <person name="Riley R."/>
            <person name="LaButti K."/>
            <person name="Andreopoulos B."/>
            <person name="Lipzen A."/>
            <person name="Chen C."/>
            <person name="Yan M."/>
            <person name="Daum C."/>
            <person name="Ng V."/>
            <person name="Clum A."/>
            <person name="Steindorff A."/>
            <person name="Ohm R.A."/>
            <person name="Martin F."/>
            <person name="Silar P."/>
            <person name="Natvig D.O."/>
            <person name="Lalanne C."/>
            <person name="Gautier V."/>
            <person name="Ament-Velasquez S.L."/>
            <person name="Kruys A."/>
            <person name="Hutchinson M.I."/>
            <person name="Powell A.J."/>
            <person name="Barry K."/>
            <person name="Miller A.N."/>
            <person name="Grigoriev I.V."/>
            <person name="Debuchy R."/>
            <person name="Gladieux P."/>
            <person name="Hiltunen Thoren M."/>
            <person name="Johannesson H."/>
        </authorList>
    </citation>
    <scope>NUCLEOTIDE SEQUENCE</scope>
    <source>
        <strain evidence="2">CBS 990.96</strain>
    </source>
</reference>
<proteinExistence type="predicted"/>
<protein>
    <submittedName>
        <fullName evidence="2">Uncharacterized protein</fullName>
    </submittedName>
</protein>
<evidence type="ECO:0000313" key="3">
    <source>
        <dbReference type="Proteomes" id="UP001301958"/>
    </source>
</evidence>
<reference evidence="2" key="2">
    <citation type="submission" date="2023-05" db="EMBL/GenBank/DDBJ databases">
        <authorList>
            <consortium name="Lawrence Berkeley National Laboratory"/>
            <person name="Steindorff A."/>
            <person name="Hensen N."/>
            <person name="Bonometti L."/>
            <person name="Westerberg I."/>
            <person name="Brannstrom I.O."/>
            <person name="Guillou S."/>
            <person name="Cros-Aarteil S."/>
            <person name="Calhoun S."/>
            <person name="Haridas S."/>
            <person name="Kuo A."/>
            <person name="Mondo S."/>
            <person name="Pangilinan J."/>
            <person name="Riley R."/>
            <person name="Labutti K."/>
            <person name="Andreopoulos B."/>
            <person name="Lipzen A."/>
            <person name="Chen C."/>
            <person name="Yanf M."/>
            <person name="Daum C."/>
            <person name="Ng V."/>
            <person name="Clum A."/>
            <person name="Ohm R."/>
            <person name="Martin F."/>
            <person name="Silar P."/>
            <person name="Natvig D."/>
            <person name="Lalanne C."/>
            <person name="Gautier V."/>
            <person name="Ament-Velasquez S.L."/>
            <person name="Kruys A."/>
            <person name="Hutchinson M.I."/>
            <person name="Powell A.J."/>
            <person name="Barry K."/>
            <person name="Miller A.N."/>
            <person name="Grigoriev I.V."/>
            <person name="Debuchy R."/>
            <person name="Gladieux P."/>
            <person name="Thoren M.H."/>
            <person name="Johannesson H."/>
        </authorList>
    </citation>
    <scope>NUCLEOTIDE SEQUENCE</scope>
    <source>
        <strain evidence="2">CBS 990.96</strain>
    </source>
</reference>
<accession>A0AAN6YKX6</accession>
<feature type="compositionally biased region" description="Basic and acidic residues" evidence="1">
    <location>
        <begin position="52"/>
        <end position="65"/>
    </location>
</feature>
<comment type="caution">
    <text evidence="2">The sequence shown here is derived from an EMBL/GenBank/DDBJ whole genome shotgun (WGS) entry which is preliminary data.</text>
</comment>
<feature type="region of interest" description="Disordered" evidence="1">
    <location>
        <begin position="1"/>
        <end position="74"/>
    </location>
</feature>
<name>A0AAN6YKX6_9PEZI</name>
<gene>
    <name evidence="2" type="ORF">QBC38DRAFT_523969</name>
</gene>
<organism evidence="2 3">
    <name type="scientific">Podospora fimiseda</name>
    <dbReference type="NCBI Taxonomy" id="252190"/>
    <lineage>
        <taxon>Eukaryota</taxon>
        <taxon>Fungi</taxon>
        <taxon>Dikarya</taxon>
        <taxon>Ascomycota</taxon>
        <taxon>Pezizomycotina</taxon>
        <taxon>Sordariomycetes</taxon>
        <taxon>Sordariomycetidae</taxon>
        <taxon>Sordariales</taxon>
        <taxon>Podosporaceae</taxon>
        <taxon>Podospora</taxon>
    </lineage>
</organism>
<dbReference type="Proteomes" id="UP001301958">
    <property type="component" value="Unassembled WGS sequence"/>
</dbReference>
<feature type="compositionally biased region" description="Polar residues" evidence="1">
    <location>
        <begin position="15"/>
        <end position="46"/>
    </location>
</feature>